<evidence type="ECO:0000313" key="2">
    <source>
        <dbReference type="WBParaSite" id="TREG1_106000.1"/>
    </source>
</evidence>
<dbReference type="WBParaSite" id="TREG1_106000.1">
    <property type="protein sequence ID" value="TREG1_106000.1"/>
    <property type="gene ID" value="TREG1_106000"/>
</dbReference>
<sequence length="101" mass="11522">MHLLINTCIPYTKMPPSRDWCNRGQSLIGSWWCLKFNFAPNSQLANCLVIFNLHSSSTEISPYLPSETEIIQIITLYDLLDTINGSNQESNHICMKLCTTK</sequence>
<dbReference type="AlphaFoldDB" id="A0AA85IUE7"/>
<reference evidence="1" key="1">
    <citation type="submission" date="2022-06" db="EMBL/GenBank/DDBJ databases">
        <authorList>
            <person name="Berger JAMES D."/>
            <person name="Berger JAMES D."/>
        </authorList>
    </citation>
    <scope>NUCLEOTIDE SEQUENCE [LARGE SCALE GENOMIC DNA]</scope>
</reference>
<reference evidence="2" key="2">
    <citation type="submission" date="2023-11" db="UniProtKB">
        <authorList>
            <consortium name="WormBaseParasite"/>
        </authorList>
    </citation>
    <scope>IDENTIFICATION</scope>
</reference>
<dbReference type="Proteomes" id="UP000050795">
    <property type="component" value="Unassembled WGS sequence"/>
</dbReference>
<keyword evidence="1" id="KW-1185">Reference proteome</keyword>
<proteinExistence type="predicted"/>
<name>A0AA85IUE7_TRIRE</name>
<organism evidence="1 2">
    <name type="scientific">Trichobilharzia regenti</name>
    <name type="common">Nasal bird schistosome</name>
    <dbReference type="NCBI Taxonomy" id="157069"/>
    <lineage>
        <taxon>Eukaryota</taxon>
        <taxon>Metazoa</taxon>
        <taxon>Spiralia</taxon>
        <taxon>Lophotrochozoa</taxon>
        <taxon>Platyhelminthes</taxon>
        <taxon>Trematoda</taxon>
        <taxon>Digenea</taxon>
        <taxon>Strigeidida</taxon>
        <taxon>Schistosomatoidea</taxon>
        <taxon>Schistosomatidae</taxon>
        <taxon>Trichobilharzia</taxon>
    </lineage>
</organism>
<accession>A0AA85IUE7</accession>
<evidence type="ECO:0000313" key="1">
    <source>
        <dbReference type="Proteomes" id="UP000050795"/>
    </source>
</evidence>
<protein>
    <submittedName>
        <fullName evidence="2">Uncharacterized protein</fullName>
    </submittedName>
</protein>